<accession>A0AAV0PEB8</accession>
<keyword evidence="2" id="KW-1185">Reference proteome</keyword>
<reference evidence="1" key="1">
    <citation type="submission" date="2022-08" db="EMBL/GenBank/DDBJ databases">
        <authorList>
            <person name="Gutierrez-Valencia J."/>
        </authorList>
    </citation>
    <scope>NUCLEOTIDE SEQUENCE</scope>
</reference>
<sequence length="142" mass="15691">MLRRRRCVSKKQQPVGGLGERQRRIGESMFLHTAGRRIGRFAAGFQRSDNFLLLLLSPSSATAPGRRIGGIATGRLAGGMATAANPAGAILSPSLQWERVSGWGKTTMVGWGNGRCGRLGERWRRRPEFGWWEEVRGWGSKL</sequence>
<comment type="caution">
    <text evidence="1">The sequence shown here is derived from an EMBL/GenBank/DDBJ whole genome shotgun (WGS) entry which is preliminary data.</text>
</comment>
<dbReference type="EMBL" id="CAMGYJ010000008">
    <property type="protein sequence ID" value="CAI0469582.1"/>
    <property type="molecule type" value="Genomic_DNA"/>
</dbReference>
<gene>
    <name evidence="1" type="ORF">LITE_LOCUS38220</name>
</gene>
<name>A0AAV0PEB8_9ROSI</name>
<protein>
    <submittedName>
        <fullName evidence="1">Uncharacterized protein</fullName>
    </submittedName>
</protein>
<dbReference type="Proteomes" id="UP001154282">
    <property type="component" value="Unassembled WGS sequence"/>
</dbReference>
<proteinExistence type="predicted"/>
<dbReference type="AlphaFoldDB" id="A0AAV0PEB8"/>
<evidence type="ECO:0000313" key="1">
    <source>
        <dbReference type="EMBL" id="CAI0469582.1"/>
    </source>
</evidence>
<organism evidence="1 2">
    <name type="scientific">Linum tenue</name>
    <dbReference type="NCBI Taxonomy" id="586396"/>
    <lineage>
        <taxon>Eukaryota</taxon>
        <taxon>Viridiplantae</taxon>
        <taxon>Streptophyta</taxon>
        <taxon>Embryophyta</taxon>
        <taxon>Tracheophyta</taxon>
        <taxon>Spermatophyta</taxon>
        <taxon>Magnoliopsida</taxon>
        <taxon>eudicotyledons</taxon>
        <taxon>Gunneridae</taxon>
        <taxon>Pentapetalae</taxon>
        <taxon>rosids</taxon>
        <taxon>fabids</taxon>
        <taxon>Malpighiales</taxon>
        <taxon>Linaceae</taxon>
        <taxon>Linum</taxon>
    </lineage>
</organism>
<evidence type="ECO:0000313" key="2">
    <source>
        <dbReference type="Proteomes" id="UP001154282"/>
    </source>
</evidence>